<evidence type="ECO:0000259" key="2">
    <source>
        <dbReference type="PROSITE" id="PS50887"/>
    </source>
</evidence>
<dbReference type="InterPro" id="IPR043128">
    <property type="entry name" value="Rev_trsase/Diguanyl_cyclase"/>
</dbReference>
<dbReference type="PANTHER" id="PTHR33121">
    <property type="entry name" value="CYCLIC DI-GMP PHOSPHODIESTERASE PDEF"/>
    <property type="match status" value="1"/>
</dbReference>
<keyword evidence="4" id="KW-1185">Reference proteome</keyword>
<dbReference type="InterPro" id="IPR050706">
    <property type="entry name" value="Cyclic-di-GMP_PDE-like"/>
</dbReference>
<feature type="domain" description="GGDEF" evidence="2">
    <location>
        <begin position="191"/>
        <end position="324"/>
    </location>
</feature>
<organism evidence="3 4">
    <name type="scientific">Sphaerotilus mobilis</name>
    <dbReference type="NCBI Taxonomy" id="47994"/>
    <lineage>
        <taxon>Bacteria</taxon>
        <taxon>Pseudomonadati</taxon>
        <taxon>Pseudomonadota</taxon>
        <taxon>Betaproteobacteria</taxon>
        <taxon>Burkholderiales</taxon>
        <taxon>Sphaerotilaceae</taxon>
        <taxon>Sphaerotilus</taxon>
    </lineage>
</organism>
<dbReference type="NCBIfam" id="TIGR00254">
    <property type="entry name" value="GGDEF"/>
    <property type="match status" value="1"/>
</dbReference>
<feature type="coiled-coil region" evidence="1">
    <location>
        <begin position="133"/>
        <end position="160"/>
    </location>
</feature>
<name>A0A4Q7LU87_9BURK</name>
<dbReference type="InterPro" id="IPR029787">
    <property type="entry name" value="Nucleotide_cyclase"/>
</dbReference>
<keyword evidence="1" id="KW-0175">Coiled coil</keyword>
<dbReference type="Gene3D" id="3.30.450.20">
    <property type="entry name" value="PAS domain"/>
    <property type="match status" value="1"/>
</dbReference>
<dbReference type="AlphaFoldDB" id="A0A4Q7LU87"/>
<dbReference type="CDD" id="cd01949">
    <property type="entry name" value="GGDEF"/>
    <property type="match status" value="1"/>
</dbReference>
<dbReference type="OrthoDB" id="8684631at2"/>
<dbReference type="Gene3D" id="3.30.70.270">
    <property type="match status" value="1"/>
</dbReference>
<dbReference type="Pfam" id="PF08448">
    <property type="entry name" value="PAS_4"/>
    <property type="match status" value="1"/>
</dbReference>
<dbReference type="GO" id="GO:0071111">
    <property type="term" value="F:cyclic-guanylate-specific phosphodiesterase activity"/>
    <property type="evidence" value="ECO:0007669"/>
    <property type="project" value="InterPro"/>
</dbReference>
<sequence>MTELPPDLDVATLSDRLLAMLDVAGVMVSLKAVDGTQPGAALRYRWANAAWLGFLGRDAAQVVGQEDMQVLPAADAAAVQAADRRALEARAVAVEQHRFERSGQRLDIQTWRSELSGPTGERLLLTIWRLDPKAALEVRLDQALQQIERQQLLLDRLREDTAGDRPDALFRRDHFEATLQREAALSQREGREFALVLLAVDRLPEIQQRLGDAAVSRLGETLQGLMRANTRAMDALSQLGPERFAILFSGIGLATAHARVEQLRRACAAEVLVQDGQSYGFEISAGVASFPHSAKRLDDLSAAAIRALNEARHRGGNLVLPASISLAESRLAMGKPAASP</sequence>
<dbReference type="PROSITE" id="PS50887">
    <property type="entry name" value="GGDEF"/>
    <property type="match status" value="1"/>
</dbReference>
<protein>
    <submittedName>
        <fullName evidence="3">Diguanylate cyclase (GGDEF)-like protein</fullName>
    </submittedName>
</protein>
<dbReference type="InterPro" id="IPR035965">
    <property type="entry name" value="PAS-like_dom_sf"/>
</dbReference>
<dbReference type="EMBL" id="SGWV01000007">
    <property type="protein sequence ID" value="RZS58071.1"/>
    <property type="molecule type" value="Genomic_DNA"/>
</dbReference>
<dbReference type="InterPro" id="IPR013656">
    <property type="entry name" value="PAS_4"/>
</dbReference>
<reference evidence="3 4" key="1">
    <citation type="submission" date="2019-02" db="EMBL/GenBank/DDBJ databases">
        <title>Genomic Encyclopedia of Type Strains, Phase IV (KMG-IV): sequencing the most valuable type-strain genomes for metagenomic binning, comparative biology and taxonomic classification.</title>
        <authorList>
            <person name="Goeker M."/>
        </authorList>
    </citation>
    <scope>NUCLEOTIDE SEQUENCE [LARGE SCALE GENOMIC DNA]</scope>
    <source>
        <strain evidence="3 4">DSM 10617</strain>
    </source>
</reference>
<comment type="caution">
    <text evidence="3">The sequence shown here is derived from an EMBL/GenBank/DDBJ whole genome shotgun (WGS) entry which is preliminary data.</text>
</comment>
<dbReference type="InterPro" id="IPR000160">
    <property type="entry name" value="GGDEF_dom"/>
</dbReference>
<dbReference type="RefSeq" id="WP_130480258.1">
    <property type="nucleotide sequence ID" value="NZ_SGWV01000007.1"/>
</dbReference>
<gene>
    <name evidence="3" type="ORF">EV685_0349</name>
</gene>
<dbReference type="Proteomes" id="UP000293433">
    <property type="component" value="Unassembled WGS sequence"/>
</dbReference>
<dbReference type="SUPFAM" id="SSF55785">
    <property type="entry name" value="PYP-like sensor domain (PAS domain)"/>
    <property type="match status" value="1"/>
</dbReference>
<dbReference type="Pfam" id="PF00990">
    <property type="entry name" value="GGDEF"/>
    <property type="match status" value="1"/>
</dbReference>
<dbReference type="SMART" id="SM00267">
    <property type="entry name" value="GGDEF"/>
    <property type="match status" value="1"/>
</dbReference>
<evidence type="ECO:0000313" key="4">
    <source>
        <dbReference type="Proteomes" id="UP000293433"/>
    </source>
</evidence>
<evidence type="ECO:0000256" key="1">
    <source>
        <dbReference type="SAM" id="Coils"/>
    </source>
</evidence>
<proteinExistence type="predicted"/>
<dbReference type="SUPFAM" id="SSF55073">
    <property type="entry name" value="Nucleotide cyclase"/>
    <property type="match status" value="1"/>
</dbReference>
<dbReference type="PANTHER" id="PTHR33121:SF79">
    <property type="entry name" value="CYCLIC DI-GMP PHOSPHODIESTERASE PDED-RELATED"/>
    <property type="match status" value="1"/>
</dbReference>
<accession>A0A4Q7LU87</accession>
<evidence type="ECO:0000313" key="3">
    <source>
        <dbReference type="EMBL" id="RZS58071.1"/>
    </source>
</evidence>